<dbReference type="InterPro" id="IPR004101">
    <property type="entry name" value="Mur_ligase_C"/>
</dbReference>
<dbReference type="GO" id="GO:0046872">
    <property type="term" value="F:metal ion binding"/>
    <property type="evidence" value="ECO:0007669"/>
    <property type="project" value="UniProtKB-KW"/>
</dbReference>
<dbReference type="EMBL" id="JBHSKX010000002">
    <property type="protein sequence ID" value="MFC5367926.1"/>
    <property type="molecule type" value="Genomic_DNA"/>
</dbReference>
<evidence type="ECO:0000256" key="17">
    <source>
        <dbReference type="ARBA" id="ARBA00057011"/>
    </source>
</evidence>
<feature type="region of interest" description="Disordered" evidence="20">
    <location>
        <begin position="549"/>
        <end position="569"/>
    </location>
</feature>
<dbReference type="InterPro" id="IPR045031">
    <property type="entry name" value="DHP_synth-like"/>
</dbReference>
<keyword evidence="11" id="KW-0547">Nucleotide-binding</keyword>
<keyword evidence="10" id="KW-0479">Metal-binding</keyword>
<dbReference type="PANTHER" id="PTHR20941">
    <property type="entry name" value="FOLATE SYNTHESIS PROTEINS"/>
    <property type="match status" value="1"/>
</dbReference>
<name>A0ABD5RDP5_9EURY</name>
<gene>
    <name evidence="22" type="primary">folP</name>
    <name evidence="22" type="ORF">ACFPJ5_13400</name>
</gene>
<accession>A0ABD5RDP5</accession>
<dbReference type="GO" id="GO:0004156">
    <property type="term" value="F:dihydropteroate synthase activity"/>
    <property type="evidence" value="ECO:0007669"/>
    <property type="project" value="UniProtKB-EC"/>
</dbReference>
<evidence type="ECO:0000256" key="7">
    <source>
        <dbReference type="ARBA" id="ARBA00013025"/>
    </source>
</evidence>
<keyword evidence="15" id="KW-0511">Multifunctional enzyme</keyword>
<feature type="compositionally biased region" description="Low complexity" evidence="20">
    <location>
        <begin position="553"/>
        <end position="563"/>
    </location>
</feature>
<evidence type="ECO:0000256" key="16">
    <source>
        <dbReference type="ARBA" id="ARBA00047493"/>
    </source>
</evidence>
<dbReference type="EC" id="6.3.2.17" evidence="7"/>
<keyword evidence="13" id="KW-0460">Magnesium</keyword>
<evidence type="ECO:0000256" key="3">
    <source>
        <dbReference type="ARBA" id="ARBA00004763"/>
    </source>
</evidence>
<dbReference type="EC" id="2.5.1.15" evidence="6"/>
<feature type="domain" description="Pterin-binding" evidence="21">
    <location>
        <begin position="574"/>
        <end position="824"/>
    </location>
</feature>
<keyword evidence="9 22" id="KW-0808">Transferase</keyword>
<evidence type="ECO:0000313" key="22">
    <source>
        <dbReference type="EMBL" id="MFC5367926.1"/>
    </source>
</evidence>
<comment type="pathway">
    <text evidence="4">Cofactor biosynthesis; tetrahydrofolylpolyglutamate biosynthesis.</text>
</comment>
<dbReference type="InterPro" id="IPR036615">
    <property type="entry name" value="Mur_ligase_C_dom_sf"/>
</dbReference>
<dbReference type="GO" id="GO:0004326">
    <property type="term" value="F:tetrahydrofolylpolyglutamate synthase activity"/>
    <property type="evidence" value="ECO:0007669"/>
    <property type="project" value="UniProtKB-EC"/>
</dbReference>
<dbReference type="PROSITE" id="PS01012">
    <property type="entry name" value="FOLYLPOLYGLU_SYNT_2"/>
    <property type="match status" value="1"/>
</dbReference>
<dbReference type="Gene3D" id="3.20.20.20">
    <property type="entry name" value="Dihydropteroate synthase-like"/>
    <property type="match status" value="1"/>
</dbReference>
<keyword evidence="14" id="KW-0289">Folate biosynthesis</keyword>
<dbReference type="Pfam" id="PF08245">
    <property type="entry name" value="Mur_ligase_M"/>
    <property type="match status" value="1"/>
</dbReference>
<evidence type="ECO:0000259" key="21">
    <source>
        <dbReference type="PROSITE" id="PS50972"/>
    </source>
</evidence>
<dbReference type="PROSITE" id="PS00793">
    <property type="entry name" value="DHPS_2"/>
    <property type="match status" value="1"/>
</dbReference>
<comment type="catalytic activity">
    <reaction evidence="1">
        <text>(7,8-dihydropterin-6-yl)methyl diphosphate + 4-aminobenzoate = 7,8-dihydropteroate + diphosphate</text>
        <dbReference type="Rhea" id="RHEA:19949"/>
        <dbReference type="ChEBI" id="CHEBI:17836"/>
        <dbReference type="ChEBI" id="CHEBI:17839"/>
        <dbReference type="ChEBI" id="CHEBI:33019"/>
        <dbReference type="ChEBI" id="CHEBI:72950"/>
        <dbReference type="EC" id="2.5.1.15"/>
    </reaction>
</comment>
<dbReference type="Gene3D" id="3.40.1190.10">
    <property type="entry name" value="Mur-like, catalytic domain"/>
    <property type="match status" value="1"/>
</dbReference>
<dbReference type="GO" id="GO:0046656">
    <property type="term" value="P:folic acid biosynthetic process"/>
    <property type="evidence" value="ECO:0007669"/>
    <property type="project" value="UniProtKB-KW"/>
</dbReference>
<evidence type="ECO:0000256" key="10">
    <source>
        <dbReference type="ARBA" id="ARBA00022723"/>
    </source>
</evidence>
<dbReference type="InterPro" id="IPR018109">
    <property type="entry name" value="Folylpolyglutamate_synth_CS"/>
</dbReference>
<dbReference type="InterPro" id="IPR001645">
    <property type="entry name" value="Folylpolyglutamate_synth"/>
</dbReference>
<dbReference type="InterPro" id="IPR000489">
    <property type="entry name" value="Pterin-binding_dom"/>
</dbReference>
<dbReference type="InterPro" id="IPR013221">
    <property type="entry name" value="Mur_ligase_cen"/>
</dbReference>
<evidence type="ECO:0000313" key="23">
    <source>
        <dbReference type="Proteomes" id="UP001596201"/>
    </source>
</evidence>
<evidence type="ECO:0000256" key="11">
    <source>
        <dbReference type="ARBA" id="ARBA00022741"/>
    </source>
</evidence>
<comment type="similarity">
    <text evidence="18">In the N-terminal section; belongs to the folylpolyglutamate synthase family.</text>
</comment>
<dbReference type="NCBIfam" id="TIGR01496">
    <property type="entry name" value="DHPS"/>
    <property type="match status" value="1"/>
</dbReference>
<evidence type="ECO:0000256" key="5">
    <source>
        <dbReference type="ARBA" id="ARBA00009951"/>
    </source>
</evidence>
<dbReference type="AlphaFoldDB" id="A0ABD5RDP5"/>
<dbReference type="GO" id="GO:0005524">
    <property type="term" value="F:ATP binding"/>
    <property type="evidence" value="ECO:0007669"/>
    <property type="project" value="UniProtKB-KW"/>
</dbReference>
<organism evidence="22 23">
    <name type="scientific">Salinirubrum litoreum</name>
    <dbReference type="NCBI Taxonomy" id="1126234"/>
    <lineage>
        <taxon>Archaea</taxon>
        <taxon>Methanobacteriati</taxon>
        <taxon>Methanobacteriota</taxon>
        <taxon>Stenosarchaea group</taxon>
        <taxon>Halobacteria</taxon>
        <taxon>Halobacteriales</taxon>
        <taxon>Haloferacaceae</taxon>
        <taxon>Salinirubrum</taxon>
    </lineage>
</organism>
<evidence type="ECO:0000256" key="18">
    <source>
        <dbReference type="ARBA" id="ARBA00060901"/>
    </source>
</evidence>
<evidence type="ECO:0000256" key="4">
    <source>
        <dbReference type="ARBA" id="ARBA00005150"/>
    </source>
</evidence>
<comment type="cofactor">
    <cofactor evidence="2">
        <name>Mg(2+)</name>
        <dbReference type="ChEBI" id="CHEBI:18420"/>
    </cofactor>
</comment>
<evidence type="ECO:0000256" key="2">
    <source>
        <dbReference type="ARBA" id="ARBA00001946"/>
    </source>
</evidence>
<dbReference type="PROSITE" id="PS50972">
    <property type="entry name" value="PTERIN_BINDING"/>
    <property type="match status" value="1"/>
</dbReference>
<evidence type="ECO:0000256" key="9">
    <source>
        <dbReference type="ARBA" id="ARBA00022679"/>
    </source>
</evidence>
<dbReference type="PROSITE" id="PS00792">
    <property type="entry name" value="DHPS_1"/>
    <property type="match status" value="1"/>
</dbReference>
<evidence type="ECO:0000256" key="13">
    <source>
        <dbReference type="ARBA" id="ARBA00022842"/>
    </source>
</evidence>
<dbReference type="Gene3D" id="3.90.190.20">
    <property type="entry name" value="Mur ligase, C-terminal domain"/>
    <property type="match status" value="1"/>
</dbReference>
<evidence type="ECO:0000256" key="1">
    <source>
        <dbReference type="ARBA" id="ARBA00000012"/>
    </source>
</evidence>
<dbReference type="SUPFAM" id="SSF53244">
    <property type="entry name" value="MurD-like peptide ligases, peptide-binding domain"/>
    <property type="match status" value="1"/>
</dbReference>
<keyword evidence="8" id="KW-0436">Ligase</keyword>
<evidence type="ECO:0000256" key="20">
    <source>
        <dbReference type="SAM" id="MobiDB-lite"/>
    </source>
</evidence>
<dbReference type="Pfam" id="PF02875">
    <property type="entry name" value="Mur_ligase_C"/>
    <property type="match status" value="1"/>
</dbReference>
<comment type="pathway">
    <text evidence="3">Cofactor biosynthesis; tetrahydrofolate biosynthesis; 7,8-dihydrofolate from 2-amino-4-hydroxy-6-hydroxymethyl-7,8-dihydropteridine diphosphate and 4-aminobenzoate: step 1/2.</text>
</comment>
<reference evidence="22 23" key="1">
    <citation type="journal article" date="2019" name="Int. J. Syst. Evol. Microbiol.">
        <title>The Global Catalogue of Microorganisms (GCM) 10K type strain sequencing project: providing services to taxonomists for standard genome sequencing and annotation.</title>
        <authorList>
            <consortium name="The Broad Institute Genomics Platform"/>
            <consortium name="The Broad Institute Genome Sequencing Center for Infectious Disease"/>
            <person name="Wu L."/>
            <person name="Ma J."/>
        </authorList>
    </citation>
    <scope>NUCLEOTIDE SEQUENCE [LARGE SCALE GENOMIC DNA]</scope>
    <source>
        <strain evidence="22 23">CGMCC 1.12237</strain>
    </source>
</reference>
<dbReference type="InterPro" id="IPR011005">
    <property type="entry name" value="Dihydropteroate_synth-like_sf"/>
</dbReference>
<evidence type="ECO:0000256" key="12">
    <source>
        <dbReference type="ARBA" id="ARBA00022840"/>
    </source>
</evidence>
<dbReference type="CDD" id="cd00739">
    <property type="entry name" value="DHPS"/>
    <property type="match status" value="1"/>
</dbReference>
<dbReference type="InterPro" id="IPR036565">
    <property type="entry name" value="Mur-like_cat_sf"/>
</dbReference>
<dbReference type="NCBIfam" id="TIGR01499">
    <property type="entry name" value="folC"/>
    <property type="match status" value="1"/>
</dbReference>
<dbReference type="SUPFAM" id="SSF53623">
    <property type="entry name" value="MurD-like peptide ligases, catalytic domain"/>
    <property type="match status" value="1"/>
</dbReference>
<comment type="function">
    <text evidence="17">Can complement an H.volcanii mutant strain that is thymidine auxotroph because it lacks the two dihydrofolate reductase genes encoded by hdrA and hdrB.</text>
</comment>
<comment type="caution">
    <text evidence="22">The sequence shown here is derived from an EMBL/GenBank/DDBJ whole genome shotgun (WGS) entry which is preliminary data.</text>
</comment>
<comment type="catalytic activity">
    <reaction evidence="16">
        <text>(6S)-5,6,7,8-tetrahydrofolyl-(gamma-L-Glu)(n) + L-glutamate + ATP = (6S)-5,6,7,8-tetrahydrofolyl-(gamma-L-Glu)(n+1) + ADP + phosphate + H(+)</text>
        <dbReference type="Rhea" id="RHEA:10580"/>
        <dbReference type="Rhea" id="RHEA-COMP:14738"/>
        <dbReference type="Rhea" id="RHEA-COMP:14740"/>
        <dbReference type="ChEBI" id="CHEBI:15378"/>
        <dbReference type="ChEBI" id="CHEBI:29985"/>
        <dbReference type="ChEBI" id="CHEBI:30616"/>
        <dbReference type="ChEBI" id="CHEBI:43474"/>
        <dbReference type="ChEBI" id="CHEBI:141005"/>
        <dbReference type="ChEBI" id="CHEBI:456216"/>
        <dbReference type="EC" id="6.3.2.17"/>
    </reaction>
</comment>
<dbReference type="SUPFAM" id="SSF51717">
    <property type="entry name" value="Dihydropteroate synthetase-like"/>
    <property type="match status" value="1"/>
</dbReference>
<comment type="similarity">
    <text evidence="5">In the C-terminal section; belongs to the DHPS family.</text>
</comment>
<proteinExistence type="inferred from homology"/>
<dbReference type="InterPro" id="IPR006390">
    <property type="entry name" value="DHP_synth_dom"/>
</dbReference>
<feature type="region of interest" description="Disordered" evidence="20">
    <location>
        <begin position="223"/>
        <end position="244"/>
    </location>
</feature>
<evidence type="ECO:0000256" key="15">
    <source>
        <dbReference type="ARBA" id="ARBA00023268"/>
    </source>
</evidence>
<dbReference type="RefSeq" id="WP_227230168.1">
    <property type="nucleotide sequence ID" value="NZ_JAJCVJ010000002.1"/>
</dbReference>
<evidence type="ECO:0000256" key="6">
    <source>
        <dbReference type="ARBA" id="ARBA00012458"/>
    </source>
</evidence>
<dbReference type="PANTHER" id="PTHR20941:SF1">
    <property type="entry name" value="FOLIC ACID SYNTHESIS PROTEIN FOL1"/>
    <property type="match status" value="1"/>
</dbReference>
<protein>
    <recommendedName>
        <fullName evidence="19">Probable bifunctional folylpolyglutamate synthase/dihydropteroate synthase</fullName>
        <ecNumber evidence="6">2.5.1.15</ecNumber>
        <ecNumber evidence="7">6.3.2.17</ecNumber>
    </recommendedName>
</protein>
<sequence length="836" mass="88594">MEYDEAANFLFDLRRFQVDPGTESIRELLAFLGDPHEDVRFVQIAGSNGKGSTATMVESILRETGLTVGLYTSPHFDDLTERVRVDGRTIPRSAVTEFVETAKPFLVERSADGEPLTFFETVTALGLWFFGREAVDVAVLEVGMGGKLDATSVVDPVASAVTNVSLEHTAVLGDTVAEIAEKKAAVAPSDAPLVTAATGEALSTLRAAAGDLVTVGFASAEAAESAESDDTDSHDTPDVTCSYEGRTNHTESAVSLVGPDWEVDARLPLLGRYQATNAGCAVALVRQLADVDEETLARGLRNAHWPGRFEVLETDPLVVLDGAHNPSACESVAETLAEFDYDDLHLVFGAMHDKDHRAMADALPTAASVTTCKPNLSRAEDPEVLAEVFDRAGAESVEVGGSVADALASARDRTAPADCVLVVGSLFCVAEARRTWTRTDVPTTVRDAEDAAAVLRRANAAGDDRADHTDDLQYRVVTTRLDRDAADRAASEFRALGGTGVVSGQTRGGELVEVVLGGRLSEFDALAERLADAPMGLSAVVEEIRSQVRQTGEATSSAEQSSATDREYPWSAGPCVMGVVNVTPDSFHDGGEFEAVEDAVAQAESMVEAGVGIVDVGGESTRPGADPVSVEEEIDRVVPVVEALADLDVAVSIDTRKAEVAAAALDAGATILNDVTGLADPAMRFLAADREVPVIVMHSIDAPVDPNRDVTYDDVVTDVIAELRERVLLAEKAGIPRERVVVDPGIGFGKSKVENFELLDRLDEFEALGCPLLVGHSHKSLFELIGRGPDDRLSATVATTALAADRGADIIRVHDVSENVAAVDVARAMRDPDSFE</sequence>
<evidence type="ECO:0000256" key="8">
    <source>
        <dbReference type="ARBA" id="ARBA00022598"/>
    </source>
</evidence>
<dbReference type="Pfam" id="PF00809">
    <property type="entry name" value="Pterin_bind"/>
    <property type="match status" value="1"/>
</dbReference>
<keyword evidence="12" id="KW-0067">ATP-binding</keyword>
<evidence type="ECO:0000256" key="19">
    <source>
        <dbReference type="ARBA" id="ARBA00068433"/>
    </source>
</evidence>
<evidence type="ECO:0000256" key="14">
    <source>
        <dbReference type="ARBA" id="ARBA00022909"/>
    </source>
</evidence>
<dbReference type="FunFam" id="3.40.1190.10:FF:000011">
    <property type="entry name" value="Folylpolyglutamate synthase/dihydrofolate synthase"/>
    <property type="match status" value="1"/>
</dbReference>
<dbReference type="Proteomes" id="UP001596201">
    <property type="component" value="Unassembled WGS sequence"/>
</dbReference>
<keyword evidence="23" id="KW-1185">Reference proteome</keyword>